<evidence type="ECO:0000313" key="2">
    <source>
        <dbReference type="EMBL" id="RKK68429.1"/>
    </source>
</evidence>
<organism evidence="2 3">
    <name type="scientific">Fusarium oxysporum</name>
    <name type="common">Fusarium vascular wilt</name>
    <dbReference type="NCBI Taxonomy" id="5507"/>
    <lineage>
        <taxon>Eukaryota</taxon>
        <taxon>Fungi</taxon>
        <taxon>Dikarya</taxon>
        <taxon>Ascomycota</taxon>
        <taxon>Pezizomycotina</taxon>
        <taxon>Sordariomycetes</taxon>
        <taxon>Hypocreomycetidae</taxon>
        <taxon>Hypocreales</taxon>
        <taxon>Nectriaceae</taxon>
        <taxon>Fusarium</taxon>
        <taxon>Fusarium oxysporum species complex</taxon>
    </lineage>
</organism>
<dbReference type="EMBL" id="MRCX01000188">
    <property type="protein sequence ID" value="RKK68429.1"/>
    <property type="molecule type" value="Genomic_DNA"/>
</dbReference>
<dbReference type="VEuPathDB" id="FungiDB:FOMG_16415"/>
<feature type="signal peptide" evidence="1">
    <location>
        <begin position="1"/>
        <end position="21"/>
    </location>
</feature>
<comment type="caution">
    <text evidence="2">The sequence shown here is derived from an EMBL/GenBank/DDBJ whole genome shotgun (WGS) entry which is preliminary data.</text>
</comment>
<evidence type="ECO:0000313" key="3">
    <source>
        <dbReference type="Proteomes" id="UP000285084"/>
    </source>
</evidence>
<keyword evidence="1" id="KW-0732">Signal</keyword>
<name>A0A420MK90_FUSOX</name>
<gene>
    <name evidence="2" type="ORF">BFJ69_g13626</name>
</gene>
<evidence type="ECO:0000256" key="1">
    <source>
        <dbReference type="SAM" id="SignalP"/>
    </source>
</evidence>
<dbReference type="Proteomes" id="UP000285084">
    <property type="component" value="Unassembled WGS sequence"/>
</dbReference>
<dbReference type="AlphaFoldDB" id="A0A420MK90"/>
<reference evidence="2 3" key="1">
    <citation type="journal article" date="2018" name="Sci. Rep.">
        <title>Characterisation of pathogen-specific regions and novel effector candidates in Fusarium oxysporum f. sp. cepae.</title>
        <authorList>
            <person name="Armitage A.D."/>
            <person name="Taylor A."/>
            <person name="Sobczyk M.K."/>
            <person name="Baxter L."/>
            <person name="Greenfield B.P."/>
            <person name="Bates H.J."/>
            <person name="Wilson F."/>
            <person name="Jackson A.C."/>
            <person name="Ott S."/>
            <person name="Harrison R.J."/>
            <person name="Clarkson J.P."/>
        </authorList>
    </citation>
    <scope>NUCLEOTIDE SEQUENCE [LARGE SCALE GENOMIC DNA]</scope>
    <source>
        <strain evidence="2 3">Fo_A13</strain>
    </source>
</reference>
<proteinExistence type="predicted"/>
<protein>
    <submittedName>
        <fullName evidence="2">Uncharacterized protein</fullName>
    </submittedName>
</protein>
<sequence>MKGLATIIWLQLLGSISAVIAANPKFLSASARINGQNLDVSWSETGLGDNTNIDYVVEADSTATYGCFNKGGKNPQASNKQDFSGIVTASVTYSSGKNGRINGQRTLTPVAPSSGFSCPAGQTQKLISVTYSDVTVTDTTNGITQSISGTFSSP</sequence>
<accession>A0A420MK90</accession>
<feature type="chain" id="PRO_5019552265" evidence="1">
    <location>
        <begin position="22"/>
        <end position="154"/>
    </location>
</feature>